<keyword evidence="3" id="KW-1185">Reference proteome</keyword>
<accession>A0A6C0RBB6</accession>
<dbReference type="AlphaFoldDB" id="A0A6C0RBB6"/>
<name>A0A6C0RBB6_9BACT</name>
<keyword evidence="1" id="KW-0812">Transmembrane</keyword>
<dbReference type="RefSeq" id="WP_163344394.1">
    <property type="nucleotide sequence ID" value="NZ_CP048409.1"/>
</dbReference>
<reference evidence="2 3" key="1">
    <citation type="submission" date="2020-02" db="EMBL/GenBank/DDBJ databases">
        <title>Genome sequencing for Draconibacterium sp. strain M1.</title>
        <authorList>
            <person name="Park S.-J."/>
        </authorList>
    </citation>
    <scope>NUCLEOTIDE SEQUENCE [LARGE SCALE GENOMIC DNA]</scope>
    <source>
        <strain evidence="2 3">M1</strain>
    </source>
</reference>
<keyword evidence="1" id="KW-0472">Membrane</keyword>
<dbReference type="KEGG" id="drc:G0Q07_01370"/>
<organism evidence="2 3">
    <name type="scientific">Draconibacterium halophilum</name>
    <dbReference type="NCBI Taxonomy" id="2706887"/>
    <lineage>
        <taxon>Bacteria</taxon>
        <taxon>Pseudomonadati</taxon>
        <taxon>Bacteroidota</taxon>
        <taxon>Bacteroidia</taxon>
        <taxon>Marinilabiliales</taxon>
        <taxon>Prolixibacteraceae</taxon>
        <taxon>Draconibacterium</taxon>
    </lineage>
</organism>
<gene>
    <name evidence="2" type="ORF">G0Q07_01370</name>
</gene>
<dbReference type="Proteomes" id="UP000474630">
    <property type="component" value="Chromosome"/>
</dbReference>
<evidence type="ECO:0000313" key="3">
    <source>
        <dbReference type="Proteomes" id="UP000474630"/>
    </source>
</evidence>
<protein>
    <submittedName>
        <fullName evidence="2">Uncharacterized protein</fullName>
    </submittedName>
</protein>
<proteinExistence type="predicted"/>
<dbReference type="EMBL" id="CP048409">
    <property type="protein sequence ID" value="QIA06461.1"/>
    <property type="molecule type" value="Genomic_DNA"/>
</dbReference>
<sequence length="69" mass="7599">MEFNEKIKAELEGRIKQLEDLIAKKGIGSKQLNKVRNTQRNVNLAVIVGSVITVAGITMWAISSSSKKD</sequence>
<evidence type="ECO:0000313" key="2">
    <source>
        <dbReference type="EMBL" id="QIA06461.1"/>
    </source>
</evidence>
<evidence type="ECO:0000256" key="1">
    <source>
        <dbReference type="SAM" id="Phobius"/>
    </source>
</evidence>
<feature type="transmembrane region" description="Helical" evidence="1">
    <location>
        <begin position="42"/>
        <end position="62"/>
    </location>
</feature>
<keyword evidence="1" id="KW-1133">Transmembrane helix</keyword>